<protein>
    <recommendedName>
        <fullName evidence="1">CD-NTase-associated protein 12/Pycsar effector protein TIR domain-containing protein</fullName>
    </recommendedName>
</protein>
<comment type="caution">
    <text evidence="2">The sequence shown here is derived from an EMBL/GenBank/DDBJ whole genome shotgun (WGS) entry which is preliminary data.</text>
</comment>
<organism evidence="2 3">
    <name type="scientific">Jiella endophytica</name>
    <dbReference type="NCBI Taxonomy" id="2558362"/>
    <lineage>
        <taxon>Bacteria</taxon>
        <taxon>Pseudomonadati</taxon>
        <taxon>Pseudomonadota</taxon>
        <taxon>Alphaproteobacteria</taxon>
        <taxon>Hyphomicrobiales</taxon>
        <taxon>Aurantimonadaceae</taxon>
        <taxon>Jiella</taxon>
    </lineage>
</organism>
<reference evidence="2 3" key="1">
    <citation type="submission" date="2019-03" db="EMBL/GenBank/DDBJ databases">
        <title>Jiella endophytica sp. nov., a novel endophytic bacterium isolated from root of Ficus microcarpa Linn. f.</title>
        <authorList>
            <person name="Tuo L."/>
        </authorList>
    </citation>
    <scope>NUCLEOTIDE SEQUENCE [LARGE SCALE GENOMIC DNA]</scope>
    <source>
        <strain evidence="2 3">CBS5Q-3</strain>
    </source>
</reference>
<accession>A0A4Y8RKJ7</accession>
<dbReference type="EMBL" id="SOZD01000003">
    <property type="protein sequence ID" value="TFF22966.1"/>
    <property type="molecule type" value="Genomic_DNA"/>
</dbReference>
<dbReference type="InterPro" id="IPR019302">
    <property type="entry name" value="CAP12/PCTIR_TIR_dom"/>
</dbReference>
<name>A0A4Y8RKJ7_9HYPH</name>
<dbReference type="GO" id="GO:0050135">
    <property type="term" value="F:NADP+ nucleosidase activity"/>
    <property type="evidence" value="ECO:0007669"/>
    <property type="project" value="InterPro"/>
</dbReference>
<evidence type="ECO:0000259" key="1">
    <source>
        <dbReference type="Pfam" id="PF10137"/>
    </source>
</evidence>
<evidence type="ECO:0000313" key="2">
    <source>
        <dbReference type="EMBL" id="TFF22966.1"/>
    </source>
</evidence>
<dbReference type="AlphaFoldDB" id="A0A4Y8RKJ7"/>
<proteinExistence type="predicted"/>
<sequence length="300" mass="33369">MEVAVTQTKRSPSLSGPAARLFIGSSTEGLDIAYAVQESLDFDAEVTVWPQGIFKPNETTMCELEATANTFDFASFIFSPDDTLEIRAGRFSAVRDNVVFEFGLFCGALGRRRCSFLLPRHVKSLRLPTDLLGLVPLTYNADRSDRNLLAGVGAACNQLRRMFREMGLRRPQAPVDAKVQSGDARGRDLAFYEKLWTSNAVEDARSMVRSIPADPRDPDFEARRPALKTVYAFFESLSDAVLSGVVDEEGARRQFGEALTSFWSYIYTTWLPAGQIDPADAWDPLPQIGIVASRWSNRHV</sequence>
<feature type="domain" description="CD-NTase-associated protein 12/Pycsar effector protein TIR" evidence="1">
    <location>
        <begin position="20"/>
        <end position="140"/>
    </location>
</feature>
<dbReference type="Pfam" id="PF10137">
    <property type="entry name" value="CAP12-PCTIR_TIR"/>
    <property type="match status" value="1"/>
</dbReference>
<evidence type="ECO:0000313" key="3">
    <source>
        <dbReference type="Proteomes" id="UP000298179"/>
    </source>
</evidence>
<keyword evidence="3" id="KW-1185">Reference proteome</keyword>
<gene>
    <name evidence="2" type="ORF">E3C22_10970</name>
</gene>
<dbReference type="Proteomes" id="UP000298179">
    <property type="component" value="Unassembled WGS sequence"/>
</dbReference>
<dbReference type="OrthoDB" id="5497289at2"/>